<evidence type="ECO:0000256" key="1">
    <source>
        <dbReference type="ARBA" id="ARBA00006255"/>
    </source>
</evidence>
<dbReference type="Pfam" id="PF23092">
    <property type="entry name" value="Ubiquitin_6"/>
    <property type="match status" value="1"/>
</dbReference>
<protein>
    <recommendedName>
        <fullName evidence="9">AAA+ ATPase domain-containing protein</fullName>
    </recommendedName>
</protein>
<dbReference type="Gene3D" id="3.40.50.300">
    <property type="entry name" value="P-loop containing nucleotide triphosphate hydrolases"/>
    <property type="match status" value="1"/>
</dbReference>
<feature type="compositionally biased region" description="Low complexity" evidence="4">
    <location>
        <begin position="354"/>
        <end position="366"/>
    </location>
</feature>
<keyword evidence="2 3" id="KW-0175">Coiled coil</keyword>
<name>A0AAW0W2S2_CHEQU</name>
<proteinExistence type="inferred from homology"/>
<dbReference type="InterPro" id="IPR027417">
    <property type="entry name" value="P-loop_NTPase"/>
</dbReference>
<evidence type="ECO:0008006" key="9">
    <source>
        <dbReference type="Google" id="ProtNLM"/>
    </source>
</evidence>
<dbReference type="AlphaFoldDB" id="A0AAW0W2S2"/>
<feature type="domain" description="Neuron navigator 1-like ubiquitin-like" evidence="5">
    <location>
        <begin position="478"/>
        <end position="581"/>
    </location>
</feature>
<feature type="domain" description="CortBP2/NAV1-like AAA+ ATPase lid" evidence="6">
    <location>
        <begin position="802"/>
        <end position="907"/>
    </location>
</feature>
<accession>A0AAW0W2S2</accession>
<dbReference type="InterPro" id="IPR057568">
    <property type="entry name" value="CortBP2_NAV1-like_AAA_lid"/>
</dbReference>
<evidence type="ECO:0000259" key="5">
    <source>
        <dbReference type="Pfam" id="PF23092"/>
    </source>
</evidence>
<dbReference type="PANTHER" id="PTHR12784">
    <property type="entry name" value="STEERIN"/>
    <property type="match status" value="1"/>
</dbReference>
<dbReference type="PANTHER" id="PTHR12784:SF28">
    <property type="entry name" value="PROTEIN SICKIE"/>
    <property type="match status" value="1"/>
</dbReference>
<comment type="caution">
    <text evidence="7">The sequence shown here is derived from an EMBL/GenBank/DDBJ whole genome shotgun (WGS) entry which is preliminary data.</text>
</comment>
<evidence type="ECO:0000256" key="2">
    <source>
        <dbReference type="ARBA" id="ARBA00023054"/>
    </source>
</evidence>
<keyword evidence="8" id="KW-1185">Reference proteome</keyword>
<feature type="compositionally biased region" description="Polar residues" evidence="4">
    <location>
        <begin position="270"/>
        <end position="286"/>
    </location>
</feature>
<sequence length="1229" mass="133008">MTELGYVTLPRGLRLAGTSNGLLSSKGLFSISGHQHKNGHLANGKVHTVSSTEKGSPKAPTIEKTLTGNGCAGGQAVHDGFATIRSGTGKRGRALSSPSVIAEPQVSVCHHGCCNPSGRVWAMEPLWEERPGGESSGELSIARRDRSQLPWWEVATRRSRYRSCPAFSQASVVSALEQTMSSVTDKLERLASSPDLKETEAAELRKTAAVLRQQSSAVCQSVNSGYLSMERQLSCDSVSSVTSTVSGASMSSYASLGSRSLSATHMTHCNSHNLSHTQSDSLNPPNQAKLKKRSWLRSSFRRAFGRHSRKRSKQIGEGSPGEGPHELPLHHTVNSAVRHLPPPPPSSHSMLTLQQQQQQQKLASIQKKQKHKQHGVCKESDLLTELKQEATERERALTDCRLELLSAQHQLQTQADAMSRLQAEVTGLKEENARLVSLVRGQYGPAADALLTPLTHTLSTLTLSNGSVTGGSITPREDGRHVKVMVVNQPELTSAQDAATVTLEPHHLTHIGNISVESKTTWQELDLMITNSLKDYGNRVDPVSALGLDAESILCYRVEDVVRATNLPRPELLPYGYCVGDVDALYLWLKGGNQKKDGESISSVSAASFSSLTPATSMKRLANLLVEHRRLVLAGPPAAGKTSLAHALAQFYVVNSGRELNDDAIKTFRVTGSNTLELCQMLSGMWPRDLTSSRSASTLSNTNSAASVAAKSLNTDATHLPPAVIILDDLHTAGGVVETLQRCLPVAVHTGPAIIATCCPTATLSTRLHIHCNFRWAALNTQQEPVRGLLGRVLRRRVVAAEVAANTRLPDAHHLAEWLTRLWLHLNTVLSGHCGSHEVGIGPGMLMDCPLGHEETQAWFTDVWNTRLVPCIISTVQLSTTSNSGLLDTWTDPLDWVLATYPWANNAACGTDQLTRIPASDVSQQDASLPVGKAVSPRRPYVPLSARQQNHTPESRYAVLQVPVVTEGMKGTGQATFTTPRDCITCSNNQDAPHHVSESKRDDWQSINSNITSESLSISTLQRTRRNTIATSSLIRASSGVNGTSGSRVVIIADQDNNNITAKLTTGRSNNNRNPTVIKAENKIHLGSLADMRVSAQGMSEDEAQLSSEDELMDQYGILSEQDEKAKKSITQNQNGCIGKVGGIKPVIHMAHSTKIDSNEEIAMETDYKPQLPIIRPQILDVLTKNAINAIGVAPECMKIIHGGGSKLDLKVMAQELTTTFKPVESTIK</sequence>
<dbReference type="Proteomes" id="UP001445076">
    <property type="component" value="Unassembled WGS sequence"/>
</dbReference>
<organism evidence="7 8">
    <name type="scientific">Cherax quadricarinatus</name>
    <name type="common">Australian red claw crayfish</name>
    <dbReference type="NCBI Taxonomy" id="27406"/>
    <lineage>
        <taxon>Eukaryota</taxon>
        <taxon>Metazoa</taxon>
        <taxon>Ecdysozoa</taxon>
        <taxon>Arthropoda</taxon>
        <taxon>Crustacea</taxon>
        <taxon>Multicrustacea</taxon>
        <taxon>Malacostraca</taxon>
        <taxon>Eumalacostraca</taxon>
        <taxon>Eucarida</taxon>
        <taxon>Decapoda</taxon>
        <taxon>Pleocyemata</taxon>
        <taxon>Astacidea</taxon>
        <taxon>Parastacoidea</taxon>
        <taxon>Parastacidae</taxon>
        <taxon>Cherax</taxon>
    </lineage>
</organism>
<dbReference type="SUPFAM" id="SSF52540">
    <property type="entry name" value="P-loop containing nucleoside triphosphate hydrolases"/>
    <property type="match status" value="1"/>
</dbReference>
<evidence type="ECO:0000313" key="8">
    <source>
        <dbReference type="Proteomes" id="UP001445076"/>
    </source>
</evidence>
<gene>
    <name evidence="7" type="ORF">OTU49_011726</name>
</gene>
<dbReference type="InterPro" id="IPR039041">
    <property type="entry name" value="Nav/unc-53"/>
</dbReference>
<dbReference type="GO" id="GO:0022008">
    <property type="term" value="P:neurogenesis"/>
    <property type="evidence" value="ECO:0007669"/>
    <property type="project" value="InterPro"/>
</dbReference>
<evidence type="ECO:0000313" key="7">
    <source>
        <dbReference type="EMBL" id="KAK8723466.1"/>
    </source>
</evidence>
<feature type="compositionally biased region" description="Basic residues" evidence="4">
    <location>
        <begin position="289"/>
        <end position="313"/>
    </location>
</feature>
<dbReference type="Pfam" id="PF25408">
    <property type="entry name" value="AAA_lid_NAV1"/>
    <property type="match status" value="1"/>
</dbReference>
<dbReference type="EMBL" id="JARKIK010000089">
    <property type="protein sequence ID" value="KAK8723466.1"/>
    <property type="molecule type" value="Genomic_DNA"/>
</dbReference>
<dbReference type="InterPro" id="IPR057126">
    <property type="entry name" value="NAV1-like_ubiquitin-like"/>
</dbReference>
<evidence type="ECO:0000259" key="6">
    <source>
        <dbReference type="Pfam" id="PF25408"/>
    </source>
</evidence>
<comment type="similarity">
    <text evidence="1">Belongs to the Nav/unc-53 family.</text>
</comment>
<evidence type="ECO:0000256" key="4">
    <source>
        <dbReference type="SAM" id="MobiDB-lite"/>
    </source>
</evidence>
<feature type="coiled-coil region" evidence="3">
    <location>
        <begin position="411"/>
        <end position="438"/>
    </location>
</feature>
<reference evidence="7 8" key="1">
    <citation type="journal article" date="2024" name="BMC Genomics">
        <title>Genome assembly of redclaw crayfish (Cherax quadricarinatus) provides insights into its immune adaptation and hypoxia tolerance.</title>
        <authorList>
            <person name="Liu Z."/>
            <person name="Zheng J."/>
            <person name="Li H."/>
            <person name="Fang K."/>
            <person name="Wang S."/>
            <person name="He J."/>
            <person name="Zhou D."/>
            <person name="Weng S."/>
            <person name="Chi M."/>
            <person name="Gu Z."/>
            <person name="He J."/>
            <person name="Li F."/>
            <person name="Wang M."/>
        </authorList>
    </citation>
    <scope>NUCLEOTIDE SEQUENCE [LARGE SCALE GENOMIC DNA]</scope>
    <source>
        <strain evidence="7">ZL_2023a</strain>
    </source>
</reference>
<feature type="region of interest" description="Disordered" evidence="4">
    <location>
        <begin position="270"/>
        <end position="377"/>
    </location>
</feature>
<evidence type="ECO:0000256" key="3">
    <source>
        <dbReference type="SAM" id="Coils"/>
    </source>
</evidence>